<keyword evidence="2" id="KW-1185">Reference proteome</keyword>
<organism evidence="1 2">
    <name type="scientific">Ceratitis capitata</name>
    <name type="common">Mediterranean fruit fly</name>
    <name type="synonym">Tephritis capitata</name>
    <dbReference type="NCBI Taxonomy" id="7213"/>
    <lineage>
        <taxon>Eukaryota</taxon>
        <taxon>Metazoa</taxon>
        <taxon>Ecdysozoa</taxon>
        <taxon>Arthropoda</taxon>
        <taxon>Hexapoda</taxon>
        <taxon>Insecta</taxon>
        <taxon>Pterygota</taxon>
        <taxon>Neoptera</taxon>
        <taxon>Endopterygota</taxon>
        <taxon>Diptera</taxon>
        <taxon>Brachycera</taxon>
        <taxon>Muscomorpha</taxon>
        <taxon>Tephritoidea</taxon>
        <taxon>Tephritidae</taxon>
        <taxon>Ceratitis</taxon>
        <taxon>Ceratitis</taxon>
    </lineage>
</organism>
<reference evidence="1" key="1">
    <citation type="submission" date="2020-11" db="EMBL/GenBank/DDBJ databases">
        <authorList>
            <person name="Whitehead M."/>
        </authorList>
    </citation>
    <scope>NUCLEOTIDE SEQUENCE</scope>
    <source>
        <strain evidence="1">EGII</strain>
    </source>
</reference>
<dbReference type="EMBL" id="CAJHJT010000034">
    <property type="protein sequence ID" value="CAD7002246.1"/>
    <property type="molecule type" value="Genomic_DNA"/>
</dbReference>
<dbReference type="AlphaFoldDB" id="A0A811UX71"/>
<evidence type="ECO:0000313" key="1">
    <source>
        <dbReference type="EMBL" id="CAD7002246.1"/>
    </source>
</evidence>
<proteinExistence type="predicted"/>
<evidence type="ECO:0000313" key="2">
    <source>
        <dbReference type="Proteomes" id="UP000606786"/>
    </source>
</evidence>
<protein>
    <submittedName>
        <fullName evidence="1">(Mediterranean fruit fly) hypothetical protein</fullName>
    </submittedName>
</protein>
<comment type="caution">
    <text evidence="1">The sequence shown here is derived from an EMBL/GenBank/DDBJ whole genome shotgun (WGS) entry which is preliminary data.</text>
</comment>
<dbReference type="Proteomes" id="UP000606786">
    <property type="component" value="Unassembled WGS sequence"/>
</dbReference>
<sequence length="100" mass="11576">MQRKREGEREKETTSCDKILNANYKILSIYKILMYAHTSICSQVFINNCYPAQTHEVSVSRSYCCFSAAVCWHFPSCGRLLSLSLSLSLRLLFCHLLKFE</sequence>
<gene>
    <name evidence="1" type="ORF">CCAP1982_LOCUS10742</name>
</gene>
<name>A0A811UX71_CERCA</name>
<accession>A0A811UX71</accession>